<keyword evidence="1" id="KW-0812">Transmembrane</keyword>
<gene>
    <name evidence="2" type="ORF">AB0K40_10800</name>
</gene>
<sequence length="144" mass="14697">MLATRTTRSRRPADSGTGGLLARVVFVIVMMIGAVFAHGGACAALEMAESADHSAGVRAADPPDTARHAVHNAVCLHRGLPPRHQHGTEQDCSATGPAAVPAPSTLQASAVLPAARTCGVPSPVKAGSRLSPGQHPESLCVMRV</sequence>
<evidence type="ECO:0000313" key="3">
    <source>
        <dbReference type="Proteomes" id="UP001552427"/>
    </source>
</evidence>
<protein>
    <submittedName>
        <fullName evidence="2">Uncharacterized protein</fullName>
    </submittedName>
</protein>
<evidence type="ECO:0000256" key="1">
    <source>
        <dbReference type="SAM" id="Phobius"/>
    </source>
</evidence>
<keyword evidence="3" id="KW-1185">Reference proteome</keyword>
<keyword evidence="1" id="KW-1133">Transmembrane helix</keyword>
<keyword evidence="1" id="KW-0472">Membrane</keyword>
<dbReference type="EMBL" id="JBFARM010000003">
    <property type="protein sequence ID" value="MEV4285981.1"/>
    <property type="molecule type" value="Genomic_DNA"/>
</dbReference>
<accession>A0ABV3H0A8</accession>
<proteinExistence type="predicted"/>
<name>A0ABV3H0A8_9ACTN</name>
<evidence type="ECO:0000313" key="2">
    <source>
        <dbReference type="EMBL" id="MEV4285981.1"/>
    </source>
</evidence>
<reference evidence="2 3" key="1">
    <citation type="submission" date="2024-06" db="EMBL/GenBank/DDBJ databases">
        <title>The Natural Products Discovery Center: Release of the First 8490 Sequenced Strains for Exploring Actinobacteria Biosynthetic Diversity.</title>
        <authorList>
            <person name="Kalkreuter E."/>
            <person name="Kautsar S.A."/>
            <person name="Yang D."/>
            <person name="Bader C.D."/>
            <person name="Teijaro C.N."/>
            <person name="Fluegel L."/>
            <person name="Davis C.M."/>
            <person name="Simpson J.R."/>
            <person name="Lauterbach L."/>
            <person name="Steele A.D."/>
            <person name="Gui C."/>
            <person name="Meng S."/>
            <person name="Li G."/>
            <person name="Viehrig K."/>
            <person name="Ye F."/>
            <person name="Su P."/>
            <person name="Kiefer A.F."/>
            <person name="Nichols A."/>
            <person name="Cepeda A.J."/>
            <person name="Yan W."/>
            <person name="Fan B."/>
            <person name="Jiang Y."/>
            <person name="Adhikari A."/>
            <person name="Zheng C.-J."/>
            <person name="Schuster L."/>
            <person name="Cowan T.M."/>
            <person name="Smanski M.J."/>
            <person name="Chevrette M.G."/>
            <person name="De Carvalho L.P.S."/>
            <person name="Shen B."/>
        </authorList>
    </citation>
    <scope>NUCLEOTIDE SEQUENCE [LARGE SCALE GENOMIC DNA]</scope>
    <source>
        <strain evidence="2 3">NPDC049574</strain>
    </source>
</reference>
<organism evidence="2 3">
    <name type="scientific">Nonomuraea bangladeshensis</name>
    <dbReference type="NCBI Taxonomy" id="404385"/>
    <lineage>
        <taxon>Bacteria</taxon>
        <taxon>Bacillati</taxon>
        <taxon>Actinomycetota</taxon>
        <taxon>Actinomycetes</taxon>
        <taxon>Streptosporangiales</taxon>
        <taxon>Streptosporangiaceae</taxon>
        <taxon>Nonomuraea</taxon>
    </lineage>
</organism>
<feature type="transmembrane region" description="Helical" evidence="1">
    <location>
        <begin position="20"/>
        <end position="41"/>
    </location>
</feature>
<dbReference type="RefSeq" id="WP_364447430.1">
    <property type="nucleotide sequence ID" value="NZ_JBFARM010000003.1"/>
</dbReference>
<dbReference type="Proteomes" id="UP001552427">
    <property type="component" value="Unassembled WGS sequence"/>
</dbReference>
<comment type="caution">
    <text evidence="2">The sequence shown here is derived from an EMBL/GenBank/DDBJ whole genome shotgun (WGS) entry which is preliminary data.</text>
</comment>